<organism evidence="1 2">
    <name type="scientific">Bythopirellula goksoeyrii</name>
    <dbReference type="NCBI Taxonomy" id="1400387"/>
    <lineage>
        <taxon>Bacteria</taxon>
        <taxon>Pseudomonadati</taxon>
        <taxon>Planctomycetota</taxon>
        <taxon>Planctomycetia</taxon>
        <taxon>Pirellulales</taxon>
        <taxon>Lacipirellulaceae</taxon>
        <taxon>Bythopirellula</taxon>
    </lineage>
</organism>
<evidence type="ECO:0008006" key="3">
    <source>
        <dbReference type="Google" id="ProtNLM"/>
    </source>
</evidence>
<evidence type="ECO:0000313" key="1">
    <source>
        <dbReference type="EMBL" id="QEG36596.1"/>
    </source>
</evidence>
<dbReference type="KEGG" id="bgok:Pr1d_39110"/>
<dbReference type="AlphaFoldDB" id="A0A5B9QHX4"/>
<sequence length="601" mass="66027">MSSSLILKISRIASRGLSLLFLLLVNQQLSADVAVLSNRTQASVSIELHPVGEVKRSLTISPGDSRPVFFNRSLSVRFGQGLIFQTLELSPGCAYFFRQGLGKNSLSLEKIGLGKSDLEPQARMAKDSNVAHKSGLVEIPVKIAVDDDEPTHRSIWEPRLRERVAAASQILEVNCGVQLEVVGVETWDSNNSTHDFHQSMHEFEREVSSKGVRLVIGFSSQYEVSSGRTHMGGSRGTLFPYILLKERARNVRESHRLELLVHELGHFLGATHSPEPTSVMRPVIDIRQPATFGGRIQFDPVNALLMSLVTDELRERHVPSFGDVSLPTKQRMIEIYEVLAEALPNDPGAAQYKRLVASATSPRLIQEVREVLRQLTQMAKLEKARADKNTAEGVHHAESNLTGDDLTARFVREAAAVVSEFKTHEQSEAMLLALGIFMDTEGALLSFPFTKGLVSQVESEQQRVDREALLGEPTMRGRTDLAKHFFVSAHLAVALGGSNARGVGLAKEVLDANGGTGFSFVDMAANRAGIIFAEKILAGKVEVEQLADGFTVSRYLPELDGLAEGIRGDKLRTQYAKNDGALLNAELQKIEQRILGLPIYQ</sequence>
<protein>
    <recommendedName>
        <fullName evidence="3">Peptidase M10 metallopeptidase domain-containing protein</fullName>
    </recommendedName>
</protein>
<dbReference type="Pfam" id="PF13688">
    <property type="entry name" value="Reprolysin_5"/>
    <property type="match status" value="1"/>
</dbReference>
<dbReference type="EMBL" id="CP042913">
    <property type="protein sequence ID" value="QEG36596.1"/>
    <property type="molecule type" value="Genomic_DNA"/>
</dbReference>
<proteinExistence type="predicted"/>
<dbReference type="SUPFAM" id="SSF55486">
    <property type="entry name" value="Metalloproteases ('zincins'), catalytic domain"/>
    <property type="match status" value="1"/>
</dbReference>
<dbReference type="GO" id="GO:0008237">
    <property type="term" value="F:metallopeptidase activity"/>
    <property type="evidence" value="ECO:0007669"/>
    <property type="project" value="InterPro"/>
</dbReference>
<dbReference type="InterPro" id="IPR024079">
    <property type="entry name" value="MetalloPept_cat_dom_sf"/>
</dbReference>
<accession>A0A5B9QHX4</accession>
<name>A0A5B9QHX4_9BACT</name>
<keyword evidence="2" id="KW-1185">Reference proteome</keyword>
<dbReference type="Gene3D" id="3.40.390.10">
    <property type="entry name" value="Collagenase (Catalytic Domain)"/>
    <property type="match status" value="1"/>
</dbReference>
<reference evidence="1 2" key="1">
    <citation type="submission" date="2019-08" db="EMBL/GenBank/DDBJ databases">
        <title>Deep-cultivation of Planctomycetes and their phenomic and genomic characterization uncovers novel biology.</title>
        <authorList>
            <person name="Wiegand S."/>
            <person name="Jogler M."/>
            <person name="Boedeker C."/>
            <person name="Pinto D."/>
            <person name="Vollmers J."/>
            <person name="Rivas-Marin E."/>
            <person name="Kohn T."/>
            <person name="Peeters S.H."/>
            <person name="Heuer A."/>
            <person name="Rast P."/>
            <person name="Oberbeckmann S."/>
            <person name="Bunk B."/>
            <person name="Jeske O."/>
            <person name="Meyerdierks A."/>
            <person name="Storesund J.E."/>
            <person name="Kallscheuer N."/>
            <person name="Luecker S."/>
            <person name="Lage O.M."/>
            <person name="Pohl T."/>
            <person name="Merkel B.J."/>
            <person name="Hornburger P."/>
            <person name="Mueller R.-W."/>
            <person name="Bruemmer F."/>
            <person name="Labrenz M."/>
            <person name="Spormann A.M."/>
            <person name="Op den Camp H."/>
            <person name="Overmann J."/>
            <person name="Amann R."/>
            <person name="Jetten M.S.M."/>
            <person name="Mascher T."/>
            <person name="Medema M.H."/>
            <person name="Devos D.P."/>
            <person name="Kaster A.-K."/>
            <person name="Ovreas L."/>
            <person name="Rohde M."/>
            <person name="Galperin M.Y."/>
            <person name="Jogler C."/>
        </authorList>
    </citation>
    <scope>NUCLEOTIDE SEQUENCE [LARGE SCALE GENOMIC DNA]</scope>
    <source>
        <strain evidence="1 2">Pr1d</strain>
    </source>
</reference>
<evidence type="ECO:0000313" key="2">
    <source>
        <dbReference type="Proteomes" id="UP000323917"/>
    </source>
</evidence>
<gene>
    <name evidence="1" type="ORF">Pr1d_39110</name>
</gene>
<dbReference type="Proteomes" id="UP000323917">
    <property type="component" value="Chromosome"/>
</dbReference>